<evidence type="ECO:0000256" key="5">
    <source>
        <dbReference type="ARBA" id="ARBA00022692"/>
    </source>
</evidence>
<keyword evidence="10" id="KW-0407">Ion channel</keyword>
<evidence type="ECO:0000256" key="2">
    <source>
        <dbReference type="ARBA" id="ARBA00006513"/>
    </source>
</evidence>
<comment type="similarity">
    <text evidence="2">Belongs to the otopetrin family.</text>
</comment>
<evidence type="ECO:0000256" key="11">
    <source>
        <dbReference type="SAM" id="MobiDB-lite"/>
    </source>
</evidence>
<organism evidence="13 14">
    <name type="scientific">Phlebotomus papatasi</name>
    <name type="common">Sandfly</name>
    <dbReference type="NCBI Taxonomy" id="29031"/>
    <lineage>
        <taxon>Eukaryota</taxon>
        <taxon>Metazoa</taxon>
        <taxon>Ecdysozoa</taxon>
        <taxon>Arthropoda</taxon>
        <taxon>Hexapoda</taxon>
        <taxon>Insecta</taxon>
        <taxon>Pterygota</taxon>
        <taxon>Neoptera</taxon>
        <taxon>Endopterygota</taxon>
        <taxon>Diptera</taxon>
        <taxon>Nematocera</taxon>
        <taxon>Psychodoidea</taxon>
        <taxon>Psychodidae</taxon>
        <taxon>Phlebotomus</taxon>
        <taxon>Phlebotomus</taxon>
    </lineage>
</organism>
<dbReference type="GO" id="GO:0015252">
    <property type="term" value="F:proton channel activity"/>
    <property type="evidence" value="ECO:0007669"/>
    <property type="project" value="InterPro"/>
</dbReference>
<evidence type="ECO:0000256" key="6">
    <source>
        <dbReference type="ARBA" id="ARBA00022781"/>
    </source>
</evidence>
<proteinExistence type="inferred from homology"/>
<dbReference type="PANTHER" id="PTHR21522:SF61">
    <property type="entry name" value="PROTON CHANNEL OTOPLC"/>
    <property type="match status" value="1"/>
</dbReference>
<feature type="compositionally biased region" description="Low complexity" evidence="11">
    <location>
        <begin position="66"/>
        <end position="76"/>
    </location>
</feature>
<keyword evidence="3" id="KW-0813">Transport</keyword>
<keyword evidence="14" id="KW-1185">Reference proteome</keyword>
<dbReference type="Proteomes" id="UP000092462">
    <property type="component" value="Unassembled WGS sequence"/>
</dbReference>
<dbReference type="EnsemblMetazoa" id="PPAI008842-RA">
    <property type="protein sequence ID" value="PPAI008842-PA"/>
    <property type="gene ID" value="PPAI008842"/>
</dbReference>
<evidence type="ECO:0000256" key="3">
    <source>
        <dbReference type="ARBA" id="ARBA00022448"/>
    </source>
</evidence>
<dbReference type="PANTHER" id="PTHR21522">
    <property type="entry name" value="PROTON CHANNEL OTOP"/>
    <property type="match status" value="1"/>
</dbReference>
<evidence type="ECO:0000256" key="1">
    <source>
        <dbReference type="ARBA" id="ARBA00004651"/>
    </source>
</evidence>
<sequence length="126" mass="14077">MGVAFPLSEVISTYIPPSFYESFYLYLYIGSMVFLLFMYATLLWGRPNPKTIYTTSVNQNKKSPRRNSSCSSNSGNESDRESETGSSGNNRRLNVTISPPPRRPSLLPVSGSGQQHYGSFYLRMGA</sequence>
<evidence type="ECO:0000256" key="4">
    <source>
        <dbReference type="ARBA" id="ARBA00022475"/>
    </source>
</evidence>
<evidence type="ECO:0000313" key="13">
    <source>
        <dbReference type="EnsemblMetazoa" id="PPAI008842-PA"/>
    </source>
</evidence>
<accession>A0A1B0DKP8</accession>
<dbReference type="VEuPathDB" id="VectorBase:PPAPM1_012295"/>
<evidence type="ECO:0000256" key="12">
    <source>
        <dbReference type="SAM" id="Phobius"/>
    </source>
</evidence>
<comment type="subcellular location">
    <subcellularLocation>
        <location evidence="1">Cell membrane</location>
        <topology evidence="1">Multi-pass membrane protein</topology>
    </subcellularLocation>
</comment>
<reference evidence="13" key="1">
    <citation type="submission" date="2022-08" db="UniProtKB">
        <authorList>
            <consortium name="EnsemblMetazoa"/>
        </authorList>
    </citation>
    <scope>IDENTIFICATION</scope>
    <source>
        <strain evidence="13">Israel</strain>
    </source>
</reference>
<name>A0A1B0DKP8_PHLPP</name>
<keyword evidence="7 12" id="KW-1133">Transmembrane helix</keyword>
<evidence type="ECO:0000256" key="7">
    <source>
        <dbReference type="ARBA" id="ARBA00022989"/>
    </source>
</evidence>
<keyword evidence="5 12" id="KW-0812">Transmembrane</keyword>
<feature type="transmembrane region" description="Helical" evidence="12">
    <location>
        <begin position="23"/>
        <end position="44"/>
    </location>
</feature>
<keyword evidence="6" id="KW-0375">Hydrogen ion transport</keyword>
<protein>
    <submittedName>
        <fullName evidence="13">Uncharacterized protein</fullName>
    </submittedName>
</protein>
<keyword evidence="4" id="KW-1003">Cell membrane</keyword>
<dbReference type="EMBL" id="AJVK01035675">
    <property type="status" value="NOT_ANNOTATED_CDS"/>
    <property type="molecule type" value="Genomic_DNA"/>
</dbReference>
<evidence type="ECO:0000256" key="9">
    <source>
        <dbReference type="ARBA" id="ARBA00023136"/>
    </source>
</evidence>
<feature type="region of interest" description="Disordered" evidence="11">
    <location>
        <begin position="55"/>
        <end position="113"/>
    </location>
</feature>
<evidence type="ECO:0000313" key="14">
    <source>
        <dbReference type="Proteomes" id="UP000092462"/>
    </source>
</evidence>
<keyword evidence="9 12" id="KW-0472">Membrane</keyword>
<evidence type="ECO:0000256" key="10">
    <source>
        <dbReference type="ARBA" id="ARBA00023303"/>
    </source>
</evidence>
<dbReference type="AlphaFoldDB" id="A0A1B0DKP8"/>
<dbReference type="GO" id="GO:0005886">
    <property type="term" value="C:plasma membrane"/>
    <property type="evidence" value="ECO:0007669"/>
    <property type="project" value="UniProtKB-SubCell"/>
</dbReference>
<feature type="compositionally biased region" description="Polar residues" evidence="11">
    <location>
        <begin position="84"/>
        <end position="97"/>
    </location>
</feature>
<evidence type="ECO:0000256" key="8">
    <source>
        <dbReference type="ARBA" id="ARBA00023065"/>
    </source>
</evidence>
<dbReference type="InterPro" id="IPR004878">
    <property type="entry name" value="Otopetrin"/>
</dbReference>
<keyword evidence="8" id="KW-0406">Ion transport</keyword>
<dbReference type="VEuPathDB" id="VectorBase:PPAI008842"/>